<organism evidence="8 9">
    <name type="scientific">Actinia tenebrosa</name>
    <name type="common">Australian red waratah sea anemone</name>
    <dbReference type="NCBI Taxonomy" id="6105"/>
    <lineage>
        <taxon>Eukaryota</taxon>
        <taxon>Metazoa</taxon>
        <taxon>Cnidaria</taxon>
        <taxon>Anthozoa</taxon>
        <taxon>Hexacorallia</taxon>
        <taxon>Actiniaria</taxon>
        <taxon>Actiniidae</taxon>
        <taxon>Actinia</taxon>
    </lineage>
</organism>
<protein>
    <submittedName>
        <fullName evidence="9">Uncharacterized protein LOC116290924</fullName>
    </submittedName>
</protein>
<dbReference type="Pfam" id="PF01284">
    <property type="entry name" value="MARVEL"/>
    <property type="match status" value="1"/>
</dbReference>
<sequence length="192" mass="21740">MDNVSDTKRPFTPEFLRLLRNNINKDYLKSYKGFLRMAQLVTLVTAFSALAHYKIIVSSTNLMYYIFMTATTIICLANLVLFCVSFFSLDKKKLPITSKKFIIIYSAFSGHLLLVLSSLLAVEAAQVKSNTTVQSITQKCIKCSKINIAAVFGFLSWILFTVELIQNLMQCRCGKTKVSHVDVQEFETAEHI</sequence>
<keyword evidence="2 5" id="KW-0812">Transmembrane</keyword>
<dbReference type="KEGG" id="aten:116290924"/>
<feature type="transmembrane region" description="Helical" evidence="6">
    <location>
        <begin position="62"/>
        <end position="89"/>
    </location>
</feature>
<accession>A0A6P8HMN8</accession>
<gene>
    <name evidence="9" type="primary">LOC116290924</name>
</gene>
<dbReference type="GeneID" id="116290924"/>
<evidence type="ECO:0000256" key="4">
    <source>
        <dbReference type="ARBA" id="ARBA00023136"/>
    </source>
</evidence>
<dbReference type="AlphaFoldDB" id="A0A6P8HMN8"/>
<evidence type="ECO:0000259" key="7">
    <source>
        <dbReference type="PROSITE" id="PS51225"/>
    </source>
</evidence>
<evidence type="ECO:0000256" key="6">
    <source>
        <dbReference type="SAM" id="Phobius"/>
    </source>
</evidence>
<dbReference type="OrthoDB" id="5967385at2759"/>
<feature type="transmembrane region" description="Helical" evidence="6">
    <location>
        <begin position="34"/>
        <end position="56"/>
    </location>
</feature>
<dbReference type="RefSeq" id="XP_031553910.1">
    <property type="nucleotide sequence ID" value="XM_031698050.1"/>
</dbReference>
<evidence type="ECO:0000256" key="5">
    <source>
        <dbReference type="PROSITE-ProRule" id="PRU00581"/>
    </source>
</evidence>
<proteinExistence type="predicted"/>
<dbReference type="PROSITE" id="PS51225">
    <property type="entry name" value="MARVEL"/>
    <property type="match status" value="1"/>
</dbReference>
<keyword evidence="8" id="KW-1185">Reference proteome</keyword>
<feature type="domain" description="MARVEL" evidence="7">
    <location>
        <begin position="27"/>
        <end position="172"/>
    </location>
</feature>
<feature type="transmembrane region" description="Helical" evidence="6">
    <location>
        <begin position="101"/>
        <end position="126"/>
    </location>
</feature>
<reference evidence="9" key="1">
    <citation type="submission" date="2025-08" db="UniProtKB">
        <authorList>
            <consortium name="RefSeq"/>
        </authorList>
    </citation>
    <scope>IDENTIFICATION</scope>
    <source>
        <tissue evidence="9">Tentacle</tissue>
    </source>
</reference>
<dbReference type="GO" id="GO:0016020">
    <property type="term" value="C:membrane"/>
    <property type="evidence" value="ECO:0007669"/>
    <property type="project" value="UniProtKB-SubCell"/>
</dbReference>
<dbReference type="InParanoid" id="A0A6P8HMN8"/>
<feature type="transmembrane region" description="Helical" evidence="6">
    <location>
        <begin position="146"/>
        <end position="165"/>
    </location>
</feature>
<evidence type="ECO:0000256" key="1">
    <source>
        <dbReference type="ARBA" id="ARBA00004141"/>
    </source>
</evidence>
<keyword evidence="4 5" id="KW-0472">Membrane</keyword>
<evidence type="ECO:0000313" key="8">
    <source>
        <dbReference type="Proteomes" id="UP000515163"/>
    </source>
</evidence>
<dbReference type="Proteomes" id="UP000515163">
    <property type="component" value="Unplaced"/>
</dbReference>
<evidence type="ECO:0000313" key="9">
    <source>
        <dbReference type="RefSeq" id="XP_031553910.1"/>
    </source>
</evidence>
<comment type="subcellular location">
    <subcellularLocation>
        <location evidence="1">Membrane</location>
        <topology evidence="1">Multi-pass membrane protein</topology>
    </subcellularLocation>
</comment>
<evidence type="ECO:0000256" key="2">
    <source>
        <dbReference type="ARBA" id="ARBA00022692"/>
    </source>
</evidence>
<dbReference type="InterPro" id="IPR008253">
    <property type="entry name" value="Marvel"/>
</dbReference>
<name>A0A6P8HMN8_ACTTE</name>
<evidence type="ECO:0000256" key="3">
    <source>
        <dbReference type="ARBA" id="ARBA00022989"/>
    </source>
</evidence>
<keyword evidence="3 6" id="KW-1133">Transmembrane helix</keyword>